<accession>A0A1G2LC78</accession>
<proteinExistence type="predicted"/>
<reference evidence="2 3" key="1">
    <citation type="journal article" date="2016" name="Nat. Commun.">
        <title>Thousands of microbial genomes shed light on interconnected biogeochemical processes in an aquifer system.</title>
        <authorList>
            <person name="Anantharaman K."/>
            <person name="Brown C.T."/>
            <person name="Hug L.A."/>
            <person name="Sharon I."/>
            <person name="Castelle C.J."/>
            <person name="Probst A.J."/>
            <person name="Thomas B.C."/>
            <person name="Singh A."/>
            <person name="Wilkins M.J."/>
            <person name="Karaoz U."/>
            <person name="Brodie E.L."/>
            <person name="Williams K.H."/>
            <person name="Hubbard S.S."/>
            <person name="Banfield J.F."/>
        </authorList>
    </citation>
    <scope>NUCLEOTIDE SEQUENCE [LARGE SCALE GENOMIC DNA]</scope>
</reference>
<gene>
    <name evidence="2" type="ORF">A3B37_03360</name>
</gene>
<dbReference type="AlphaFoldDB" id="A0A1G2LC78"/>
<evidence type="ECO:0008006" key="4">
    <source>
        <dbReference type="Google" id="ProtNLM"/>
    </source>
</evidence>
<evidence type="ECO:0000313" key="2">
    <source>
        <dbReference type="EMBL" id="OHA09227.1"/>
    </source>
</evidence>
<keyword evidence="1" id="KW-0812">Transmembrane</keyword>
<protein>
    <recommendedName>
        <fullName evidence="4">VanZ-like domain-containing protein</fullName>
    </recommendedName>
</protein>
<name>A0A1G2LC78_9BACT</name>
<feature type="transmembrane region" description="Helical" evidence="1">
    <location>
        <begin position="34"/>
        <end position="56"/>
    </location>
</feature>
<evidence type="ECO:0000256" key="1">
    <source>
        <dbReference type="SAM" id="Phobius"/>
    </source>
</evidence>
<organism evidence="2 3">
    <name type="scientific">Candidatus Sungbacteria bacterium RIFCSPLOWO2_01_FULL_59_16</name>
    <dbReference type="NCBI Taxonomy" id="1802280"/>
    <lineage>
        <taxon>Bacteria</taxon>
        <taxon>Candidatus Sungiibacteriota</taxon>
    </lineage>
</organism>
<feature type="transmembrane region" description="Helical" evidence="1">
    <location>
        <begin position="7"/>
        <end position="28"/>
    </location>
</feature>
<dbReference type="Proteomes" id="UP000176705">
    <property type="component" value="Unassembled WGS sequence"/>
</dbReference>
<feature type="transmembrane region" description="Helical" evidence="1">
    <location>
        <begin position="92"/>
        <end position="116"/>
    </location>
</feature>
<keyword evidence="1" id="KW-1133">Transmembrane helix</keyword>
<sequence length="133" mass="14724">MSAPKQYVLLALALGLFAFVVFIEFFATREHLRFIGAVQLDKAAHLTGGLFLAMLAEWRLPRLALGRFLVAFAAVALGWEVLEFFFDPETRFFYAAFPNLWVLDAAGDIAAALLGACGYRAFFRSRNANAGRA</sequence>
<dbReference type="EMBL" id="MHQS01000005">
    <property type="protein sequence ID" value="OHA09227.1"/>
    <property type="molecule type" value="Genomic_DNA"/>
</dbReference>
<feature type="transmembrane region" description="Helical" evidence="1">
    <location>
        <begin position="68"/>
        <end position="86"/>
    </location>
</feature>
<keyword evidence="1" id="KW-0472">Membrane</keyword>
<comment type="caution">
    <text evidence="2">The sequence shown here is derived from an EMBL/GenBank/DDBJ whole genome shotgun (WGS) entry which is preliminary data.</text>
</comment>
<evidence type="ECO:0000313" key="3">
    <source>
        <dbReference type="Proteomes" id="UP000176705"/>
    </source>
</evidence>